<dbReference type="WBParaSite" id="GPUH_0000649901-mRNA-1">
    <property type="protein sequence ID" value="GPUH_0000649901-mRNA-1"/>
    <property type="gene ID" value="GPUH_0000649901"/>
</dbReference>
<feature type="region of interest" description="Disordered" evidence="1">
    <location>
        <begin position="51"/>
        <end position="115"/>
    </location>
</feature>
<proteinExistence type="predicted"/>
<sequence length="115" mass="12624">LQILNQSNARRFERRYHTSDGIDVTKAKVPANLPPSILKRFSWNVSSAVGGSSRKITNRMNEQNIRRQSQSTVASSESFSSSTSGFSTASSYLENSTVSEEMTPTGDHDIHISTG</sequence>
<feature type="compositionally biased region" description="Polar residues" evidence="1">
    <location>
        <begin position="92"/>
        <end position="102"/>
    </location>
</feature>
<feature type="compositionally biased region" description="Low complexity" evidence="1">
    <location>
        <begin position="68"/>
        <end position="91"/>
    </location>
</feature>
<feature type="compositionally biased region" description="Basic and acidic residues" evidence="1">
    <location>
        <begin position="106"/>
        <end position="115"/>
    </location>
</feature>
<protein>
    <submittedName>
        <fullName evidence="2">Bestrophin homolog</fullName>
    </submittedName>
</protein>
<evidence type="ECO:0000313" key="2">
    <source>
        <dbReference type="WBParaSite" id="GPUH_0000649901-mRNA-1"/>
    </source>
</evidence>
<evidence type="ECO:0000256" key="1">
    <source>
        <dbReference type="SAM" id="MobiDB-lite"/>
    </source>
</evidence>
<accession>A0A183DCP9</accession>
<organism evidence="2">
    <name type="scientific">Gongylonema pulchrum</name>
    <dbReference type="NCBI Taxonomy" id="637853"/>
    <lineage>
        <taxon>Eukaryota</taxon>
        <taxon>Metazoa</taxon>
        <taxon>Ecdysozoa</taxon>
        <taxon>Nematoda</taxon>
        <taxon>Chromadorea</taxon>
        <taxon>Rhabditida</taxon>
        <taxon>Spirurina</taxon>
        <taxon>Spiruromorpha</taxon>
        <taxon>Spiruroidea</taxon>
        <taxon>Gongylonematidae</taxon>
        <taxon>Gongylonema</taxon>
    </lineage>
</organism>
<reference evidence="2" key="1">
    <citation type="submission" date="2016-06" db="UniProtKB">
        <authorList>
            <consortium name="WormBaseParasite"/>
        </authorList>
    </citation>
    <scope>IDENTIFICATION</scope>
</reference>
<name>A0A183DCP9_9BILA</name>
<dbReference type="AlphaFoldDB" id="A0A183DCP9"/>
<feature type="compositionally biased region" description="Polar residues" evidence="1">
    <location>
        <begin position="51"/>
        <end position="67"/>
    </location>
</feature>